<name>A0ABQ4RA55_9HYPH</name>
<reference evidence="1" key="1">
    <citation type="journal article" date="2021" name="Front. Microbiol.">
        <title>Comprehensive Comparative Genomics and Phenotyping of Methylobacterium Species.</title>
        <authorList>
            <person name="Alessa O."/>
            <person name="Ogura Y."/>
            <person name="Fujitani Y."/>
            <person name="Takami H."/>
            <person name="Hayashi T."/>
            <person name="Sahin N."/>
            <person name="Tani A."/>
        </authorList>
    </citation>
    <scope>NUCLEOTIDE SEQUENCE</scope>
    <source>
        <strain evidence="1">KCTC 52305</strain>
    </source>
</reference>
<reference evidence="1" key="2">
    <citation type="submission" date="2021-08" db="EMBL/GenBank/DDBJ databases">
        <authorList>
            <person name="Tani A."/>
            <person name="Ola A."/>
            <person name="Ogura Y."/>
            <person name="Katsura K."/>
            <person name="Hayashi T."/>
        </authorList>
    </citation>
    <scope>NUCLEOTIDE SEQUENCE</scope>
    <source>
        <strain evidence="1">KCTC 52305</strain>
    </source>
</reference>
<gene>
    <name evidence="1" type="ORF">OPKNFCMD_6846</name>
</gene>
<dbReference type="EMBL" id="BPQH01000050">
    <property type="protein sequence ID" value="GJD54065.1"/>
    <property type="molecule type" value="Genomic_DNA"/>
</dbReference>
<sequence length="50" mass="5739">MLLTNEGITEPDDFPLTVDLILDRWLDASDDEITRGFAIELRRVDRHGVV</sequence>
<proteinExistence type="predicted"/>
<protein>
    <submittedName>
        <fullName evidence="1">Uncharacterized protein</fullName>
    </submittedName>
</protein>
<accession>A0ABQ4RA55</accession>
<evidence type="ECO:0000313" key="1">
    <source>
        <dbReference type="EMBL" id="GJD54065.1"/>
    </source>
</evidence>
<comment type="caution">
    <text evidence="1">The sequence shown here is derived from an EMBL/GenBank/DDBJ whole genome shotgun (WGS) entry which is preliminary data.</text>
</comment>
<dbReference type="Proteomes" id="UP001055167">
    <property type="component" value="Unassembled WGS sequence"/>
</dbReference>
<evidence type="ECO:0000313" key="2">
    <source>
        <dbReference type="Proteomes" id="UP001055167"/>
    </source>
</evidence>
<keyword evidence="2" id="KW-1185">Reference proteome</keyword>
<dbReference type="RefSeq" id="WP_238314424.1">
    <property type="nucleotide sequence ID" value="NZ_BPQH01000050.1"/>
</dbReference>
<organism evidence="1 2">
    <name type="scientific">Methylobacterium crusticola</name>
    <dbReference type="NCBI Taxonomy" id="1697972"/>
    <lineage>
        <taxon>Bacteria</taxon>
        <taxon>Pseudomonadati</taxon>
        <taxon>Pseudomonadota</taxon>
        <taxon>Alphaproteobacteria</taxon>
        <taxon>Hyphomicrobiales</taxon>
        <taxon>Methylobacteriaceae</taxon>
        <taxon>Methylobacterium</taxon>
    </lineage>
</organism>